<dbReference type="InterPro" id="IPR029058">
    <property type="entry name" value="AB_hydrolase_fold"/>
</dbReference>
<dbReference type="AlphaFoldDB" id="D0L7V7"/>
<evidence type="ECO:0000313" key="2">
    <source>
        <dbReference type="Proteomes" id="UP000001219"/>
    </source>
</evidence>
<evidence type="ECO:0000313" key="1">
    <source>
        <dbReference type="EMBL" id="ACY20970.1"/>
    </source>
</evidence>
<accession>D0L7V7</accession>
<sequence>MSRLSRRGPHHVLRGDLGIVGVPGEVYTPDEGKHLPAIAFGHGWMNQTARYRDLVHHLASWGIVVALPAGQGGVLASDVGLAADLRSTLSIVSNVPLGFGQITVDPERVGVAGHGFGAAAAILAASDATLLGQARPPIRGVAALFPAPTTPELLPAARTVDVPGVIVAGADDIDTVAGNALPLAVAYGRRAGDSAARGDVVLRTLPGATARGLVERQTLKSLIGSHGADPKTHQFVRALCTGFFLHTLTGDPDYQAFVDPNTVLGTSVVVDLDDLPTQPLDKVSMLLGAKARKRSPITKLAAAALARSDGPARSA</sequence>
<reference evidence="1 2" key="2">
    <citation type="journal article" date="2010" name="Stand. Genomic Sci.">
        <title>Complete genome sequence of Gordonia bronchialis type strain (3410).</title>
        <authorList>
            <person name="Ivanova N."/>
            <person name="Sikorski J."/>
            <person name="Jando M."/>
            <person name="Lapidus A."/>
            <person name="Nolan M."/>
            <person name="Lucas S."/>
            <person name="Del Rio T.G."/>
            <person name="Tice H."/>
            <person name="Copeland A."/>
            <person name="Cheng J.F."/>
            <person name="Chen F."/>
            <person name="Bruce D."/>
            <person name="Goodwin L."/>
            <person name="Pitluck S."/>
            <person name="Mavromatis K."/>
            <person name="Ovchinnikova G."/>
            <person name="Pati A."/>
            <person name="Chen A."/>
            <person name="Palaniappan K."/>
            <person name="Land M."/>
            <person name="Hauser L."/>
            <person name="Chang Y.J."/>
            <person name="Jeffries C.D."/>
            <person name="Chain P."/>
            <person name="Saunders E."/>
            <person name="Han C."/>
            <person name="Detter J.C."/>
            <person name="Brettin T."/>
            <person name="Rohde M."/>
            <person name="Goker M."/>
            <person name="Bristow J."/>
            <person name="Eisen J.A."/>
            <person name="Markowitz V."/>
            <person name="Hugenholtz P."/>
            <person name="Klenk H.P."/>
            <person name="Kyrpides N.C."/>
        </authorList>
    </citation>
    <scope>NUCLEOTIDE SEQUENCE [LARGE SCALE GENOMIC DNA]</scope>
    <source>
        <strain evidence="2">ATCC 25592 / DSM 43247 / BCRC 13721 / JCM 3198 / KCTC 3076 / NBRC 16047 / NCTC 10667</strain>
    </source>
</reference>
<dbReference type="Gene3D" id="3.40.50.1820">
    <property type="entry name" value="alpha/beta hydrolase"/>
    <property type="match status" value="1"/>
</dbReference>
<keyword evidence="2" id="KW-1185">Reference proteome</keyword>
<reference evidence="2" key="1">
    <citation type="submission" date="2009-10" db="EMBL/GenBank/DDBJ databases">
        <title>The complete chromosome of Gordonia bronchialis DSM 43247.</title>
        <authorList>
            <consortium name="US DOE Joint Genome Institute (JGI-PGF)"/>
            <person name="Lucas S."/>
            <person name="Copeland A."/>
            <person name="Lapidus A."/>
            <person name="Glavina del Rio T."/>
            <person name="Dalin E."/>
            <person name="Tice H."/>
            <person name="Bruce D."/>
            <person name="Goodwin L."/>
            <person name="Pitluck S."/>
            <person name="Kyrpides N."/>
            <person name="Mavromatis K."/>
            <person name="Ivanova N."/>
            <person name="Ovchinnikova G."/>
            <person name="Saunders E."/>
            <person name="Brettin T."/>
            <person name="Detter J.C."/>
            <person name="Han C."/>
            <person name="Larimer F."/>
            <person name="Land M."/>
            <person name="Hauser L."/>
            <person name="Markowitz V."/>
            <person name="Cheng J.-F."/>
            <person name="Hugenholtz P."/>
            <person name="Woyke T."/>
            <person name="Wu D."/>
            <person name="Jando M."/>
            <person name="Schneider S."/>
            <person name="Goeker M."/>
            <person name="Klenk H.-P."/>
            <person name="Eisen J.A."/>
        </authorList>
    </citation>
    <scope>NUCLEOTIDE SEQUENCE [LARGE SCALE GENOMIC DNA]</scope>
    <source>
        <strain evidence="2">ATCC 25592 / DSM 43247 / BCRC 13721 / JCM 3198 / KCTC 3076 / NBRC 16047 / NCTC 10667</strain>
    </source>
</reference>
<protein>
    <recommendedName>
        <fullName evidence="3">Alpha/beta hydrolase</fullName>
    </recommendedName>
</protein>
<dbReference type="eggNOG" id="COG1073">
    <property type="taxonomic scope" value="Bacteria"/>
</dbReference>
<evidence type="ECO:0008006" key="3">
    <source>
        <dbReference type="Google" id="ProtNLM"/>
    </source>
</evidence>
<dbReference type="STRING" id="526226.Gbro_1708"/>
<dbReference type="PANTHER" id="PTHR33428:SF14">
    <property type="entry name" value="CARBOXYLESTERASE TYPE B DOMAIN-CONTAINING PROTEIN"/>
    <property type="match status" value="1"/>
</dbReference>
<gene>
    <name evidence="1" type="ordered locus">Gbro_1708</name>
</gene>
<dbReference type="HOGENOM" id="CLU_085645_0_0_11"/>
<dbReference type="PANTHER" id="PTHR33428">
    <property type="entry name" value="CHLOROPHYLLASE-2, CHLOROPLASTIC"/>
    <property type="match status" value="1"/>
</dbReference>
<dbReference type="SUPFAM" id="SSF53474">
    <property type="entry name" value="alpha/beta-Hydrolases"/>
    <property type="match status" value="1"/>
</dbReference>
<dbReference type="Proteomes" id="UP000001219">
    <property type="component" value="Chromosome"/>
</dbReference>
<organism evidence="1 2">
    <name type="scientific">Gordonia bronchialis (strain ATCC 25592 / DSM 43247 / BCRC 13721 / JCM 3198 / KCTC 3076 / NBRC 16047 / NCTC 10667)</name>
    <name type="common">Rhodococcus bronchialis</name>
    <dbReference type="NCBI Taxonomy" id="526226"/>
    <lineage>
        <taxon>Bacteria</taxon>
        <taxon>Bacillati</taxon>
        <taxon>Actinomycetota</taxon>
        <taxon>Actinomycetes</taxon>
        <taxon>Mycobacteriales</taxon>
        <taxon>Gordoniaceae</taxon>
        <taxon>Gordonia</taxon>
    </lineage>
</organism>
<name>D0L7V7_GORB4</name>
<dbReference type="KEGG" id="gbr:Gbro_1708"/>
<proteinExistence type="predicted"/>
<dbReference type="EMBL" id="CP001802">
    <property type="protein sequence ID" value="ACY20970.1"/>
    <property type="molecule type" value="Genomic_DNA"/>
</dbReference>